<evidence type="ECO:0000313" key="4">
    <source>
        <dbReference type="Proteomes" id="UP000002051"/>
    </source>
</evidence>
<sequence>MANRNMEALFSYNCLIGVVILPNMFAQDFCDQISRYATLADPSVSREVQFVLGSVLQNFGYAALIFTFIKDNNFP</sequence>
<protein>
    <submittedName>
        <fullName evidence="2">Transmembrane protein, putative</fullName>
    </submittedName>
</protein>
<dbReference type="Proteomes" id="UP000002051">
    <property type="component" value="Chromosome 3"/>
</dbReference>
<keyword evidence="4" id="KW-1185">Reference proteome</keyword>
<keyword evidence="1" id="KW-0472">Membrane</keyword>
<dbReference type="AlphaFoldDB" id="G7J0N9"/>
<feature type="transmembrane region" description="Helical" evidence="1">
    <location>
        <begin position="50"/>
        <end position="69"/>
    </location>
</feature>
<reference evidence="2 4" key="1">
    <citation type="journal article" date="2011" name="Nature">
        <title>The Medicago genome provides insight into the evolution of rhizobial symbioses.</title>
        <authorList>
            <person name="Young N.D."/>
            <person name="Debelle F."/>
            <person name="Oldroyd G.E."/>
            <person name="Geurts R."/>
            <person name="Cannon S.B."/>
            <person name="Udvardi M.K."/>
            <person name="Benedito V.A."/>
            <person name="Mayer K.F."/>
            <person name="Gouzy J."/>
            <person name="Schoof H."/>
            <person name="Van de Peer Y."/>
            <person name="Proost S."/>
            <person name="Cook D.R."/>
            <person name="Meyers B.C."/>
            <person name="Spannagl M."/>
            <person name="Cheung F."/>
            <person name="De Mita S."/>
            <person name="Krishnakumar V."/>
            <person name="Gundlach H."/>
            <person name="Zhou S."/>
            <person name="Mudge J."/>
            <person name="Bharti A.K."/>
            <person name="Murray J.D."/>
            <person name="Naoumkina M.A."/>
            <person name="Rosen B."/>
            <person name="Silverstein K.A."/>
            <person name="Tang H."/>
            <person name="Rombauts S."/>
            <person name="Zhao P.X."/>
            <person name="Zhou P."/>
            <person name="Barbe V."/>
            <person name="Bardou P."/>
            <person name="Bechner M."/>
            <person name="Bellec A."/>
            <person name="Berger A."/>
            <person name="Berges H."/>
            <person name="Bidwell S."/>
            <person name="Bisseling T."/>
            <person name="Choisne N."/>
            <person name="Couloux A."/>
            <person name="Denny R."/>
            <person name="Deshpande S."/>
            <person name="Dai X."/>
            <person name="Doyle J.J."/>
            <person name="Dudez A.M."/>
            <person name="Farmer A.D."/>
            <person name="Fouteau S."/>
            <person name="Franken C."/>
            <person name="Gibelin C."/>
            <person name="Gish J."/>
            <person name="Goldstein S."/>
            <person name="Gonzalez A.J."/>
            <person name="Green P.J."/>
            <person name="Hallab A."/>
            <person name="Hartog M."/>
            <person name="Hua A."/>
            <person name="Humphray S.J."/>
            <person name="Jeong D.H."/>
            <person name="Jing Y."/>
            <person name="Jocker A."/>
            <person name="Kenton S.M."/>
            <person name="Kim D.J."/>
            <person name="Klee K."/>
            <person name="Lai H."/>
            <person name="Lang C."/>
            <person name="Lin S."/>
            <person name="Macmil S.L."/>
            <person name="Magdelenat G."/>
            <person name="Matthews L."/>
            <person name="McCorrison J."/>
            <person name="Monaghan E.L."/>
            <person name="Mun J.H."/>
            <person name="Najar F.Z."/>
            <person name="Nicholson C."/>
            <person name="Noirot C."/>
            <person name="O'Bleness M."/>
            <person name="Paule C.R."/>
            <person name="Poulain J."/>
            <person name="Prion F."/>
            <person name="Qin B."/>
            <person name="Qu C."/>
            <person name="Retzel E.F."/>
            <person name="Riddle C."/>
            <person name="Sallet E."/>
            <person name="Samain S."/>
            <person name="Samson N."/>
            <person name="Sanders I."/>
            <person name="Saurat O."/>
            <person name="Scarpelli C."/>
            <person name="Schiex T."/>
            <person name="Segurens B."/>
            <person name="Severin A.J."/>
            <person name="Sherrier D.J."/>
            <person name="Shi R."/>
            <person name="Sims S."/>
            <person name="Singer S.R."/>
            <person name="Sinharoy S."/>
            <person name="Sterck L."/>
            <person name="Viollet A."/>
            <person name="Wang B.B."/>
            <person name="Wang K."/>
            <person name="Wang M."/>
            <person name="Wang X."/>
            <person name="Warfsmann J."/>
            <person name="Weissenbach J."/>
            <person name="White D.D."/>
            <person name="White J.D."/>
            <person name="Wiley G.B."/>
            <person name="Wincker P."/>
            <person name="Xing Y."/>
            <person name="Yang L."/>
            <person name="Yao Z."/>
            <person name="Ying F."/>
            <person name="Zhai J."/>
            <person name="Zhou L."/>
            <person name="Zuber A."/>
            <person name="Denarie J."/>
            <person name="Dixon R.A."/>
            <person name="May G.D."/>
            <person name="Schwartz D.C."/>
            <person name="Rogers J."/>
            <person name="Quetier F."/>
            <person name="Town C.D."/>
            <person name="Roe B.A."/>
        </authorList>
    </citation>
    <scope>NUCLEOTIDE SEQUENCE [LARGE SCALE GENOMIC DNA]</scope>
    <source>
        <strain evidence="2">A17</strain>
        <strain evidence="3 4">cv. Jemalong A17</strain>
    </source>
</reference>
<keyword evidence="1" id="KW-1133">Transmembrane helix</keyword>
<dbReference type="EMBL" id="CM001219">
    <property type="protein sequence ID" value="AES69557.1"/>
    <property type="molecule type" value="Genomic_DNA"/>
</dbReference>
<gene>
    <name evidence="2" type="ordered locus">MTR_3g031420</name>
</gene>
<name>G7J0N9_MEDTR</name>
<evidence type="ECO:0000256" key="1">
    <source>
        <dbReference type="SAM" id="Phobius"/>
    </source>
</evidence>
<dbReference type="EnsemblPlants" id="AES69557">
    <property type="protein sequence ID" value="AES69557"/>
    <property type="gene ID" value="MTR_3g031420"/>
</dbReference>
<proteinExistence type="predicted"/>
<organism evidence="2 4">
    <name type="scientific">Medicago truncatula</name>
    <name type="common">Barrel medic</name>
    <name type="synonym">Medicago tribuloides</name>
    <dbReference type="NCBI Taxonomy" id="3880"/>
    <lineage>
        <taxon>Eukaryota</taxon>
        <taxon>Viridiplantae</taxon>
        <taxon>Streptophyta</taxon>
        <taxon>Embryophyta</taxon>
        <taxon>Tracheophyta</taxon>
        <taxon>Spermatophyta</taxon>
        <taxon>Magnoliopsida</taxon>
        <taxon>eudicotyledons</taxon>
        <taxon>Gunneridae</taxon>
        <taxon>Pentapetalae</taxon>
        <taxon>rosids</taxon>
        <taxon>fabids</taxon>
        <taxon>Fabales</taxon>
        <taxon>Fabaceae</taxon>
        <taxon>Papilionoideae</taxon>
        <taxon>50 kb inversion clade</taxon>
        <taxon>NPAAA clade</taxon>
        <taxon>Hologalegina</taxon>
        <taxon>IRL clade</taxon>
        <taxon>Trifolieae</taxon>
        <taxon>Medicago</taxon>
    </lineage>
</organism>
<reference evidence="3" key="3">
    <citation type="submission" date="2015-04" db="UniProtKB">
        <authorList>
            <consortium name="EnsemblPlants"/>
        </authorList>
    </citation>
    <scope>IDENTIFICATION</scope>
    <source>
        <strain evidence="3">cv. Jemalong A17</strain>
    </source>
</reference>
<reference evidence="2 4" key="2">
    <citation type="journal article" date="2014" name="BMC Genomics">
        <title>An improved genome release (version Mt4.0) for the model legume Medicago truncatula.</title>
        <authorList>
            <person name="Tang H."/>
            <person name="Krishnakumar V."/>
            <person name="Bidwell S."/>
            <person name="Rosen B."/>
            <person name="Chan A."/>
            <person name="Zhou S."/>
            <person name="Gentzbittel L."/>
            <person name="Childs K.L."/>
            <person name="Yandell M."/>
            <person name="Gundlach H."/>
            <person name="Mayer K.F."/>
            <person name="Schwartz D.C."/>
            <person name="Town C.D."/>
        </authorList>
    </citation>
    <scope>GENOME REANNOTATION</scope>
    <source>
        <strain evidence="3 4">cv. Jemalong A17</strain>
    </source>
</reference>
<evidence type="ECO:0000313" key="2">
    <source>
        <dbReference type="EMBL" id="AES69557.1"/>
    </source>
</evidence>
<dbReference type="PaxDb" id="3880-AES69557"/>
<evidence type="ECO:0000313" key="3">
    <source>
        <dbReference type="EnsemblPlants" id="AES69557"/>
    </source>
</evidence>
<dbReference type="HOGENOM" id="CLU_2674793_0_0_1"/>
<accession>G7J0N9</accession>
<keyword evidence="1 2" id="KW-0812">Transmembrane</keyword>